<dbReference type="GO" id="GO:0031267">
    <property type="term" value="F:small GTPase binding"/>
    <property type="evidence" value="ECO:0007669"/>
    <property type="project" value="InterPro"/>
</dbReference>
<dbReference type="GO" id="GO:0006606">
    <property type="term" value="P:protein import into nucleus"/>
    <property type="evidence" value="ECO:0007669"/>
    <property type="project" value="TreeGrafter"/>
</dbReference>
<evidence type="ECO:0000256" key="5">
    <source>
        <dbReference type="ARBA" id="ARBA00022490"/>
    </source>
</evidence>
<dbReference type="Gene3D" id="1.25.10.10">
    <property type="entry name" value="Leucine-rich Repeat Variant"/>
    <property type="match status" value="1"/>
</dbReference>
<protein>
    <recommendedName>
        <fullName evidence="8">Importin N-terminal domain-containing protein</fullName>
    </recommendedName>
</protein>
<dbReference type="PANTHER" id="PTHR10997:SF8">
    <property type="entry name" value="EXPORTIN-2"/>
    <property type="match status" value="1"/>
</dbReference>
<keyword evidence="6" id="KW-0653">Protein transport</keyword>
<evidence type="ECO:0000256" key="6">
    <source>
        <dbReference type="ARBA" id="ARBA00022927"/>
    </source>
</evidence>
<dbReference type="eggNOG" id="KOG1992">
    <property type="taxonomic scope" value="Eukaryota"/>
</dbReference>
<dbReference type="InterPro" id="IPR001494">
    <property type="entry name" value="Importin-beta_N"/>
</dbReference>
<name>A0A058ZGG1_FONAL</name>
<evidence type="ECO:0000256" key="4">
    <source>
        <dbReference type="ARBA" id="ARBA00022448"/>
    </source>
</evidence>
<dbReference type="OrthoDB" id="3268246at2759"/>
<dbReference type="Pfam" id="PF03378">
    <property type="entry name" value="CAS_CSE1"/>
    <property type="match status" value="2"/>
</dbReference>
<comment type="subcellular location">
    <subcellularLocation>
        <location evidence="2">Cytoplasm</location>
    </subcellularLocation>
    <subcellularLocation>
        <location evidence="1">Nucleus</location>
    </subcellularLocation>
</comment>
<evidence type="ECO:0000256" key="1">
    <source>
        <dbReference type="ARBA" id="ARBA00004123"/>
    </source>
</evidence>
<dbReference type="OMA" id="APIMDSE"/>
<organism evidence="9">
    <name type="scientific">Fonticula alba</name>
    <name type="common">Slime mold</name>
    <dbReference type="NCBI Taxonomy" id="691883"/>
    <lineage>
        <taxon>Eukaryota</taxon>
        <taxon>Rotosphaerida</taxon>
        <taxon>Fonticulaceae</taxon>
        <taxon>Fonticula</taxon>
    </lineage>
</organism>
<evidence type="ECO:0000256" key="2">
    <source>
        <dbReference type="ARBA" id="ARBA00004496"/>
    </source>
</evidence>
<dbReference type="InterPro" id="IPR013713">
    <property type="entry name" value="XPO2_central"/>
</dbReference>
<dbReference type="InterPro" id="IPR016024">
    <property type="entry name" value="ARM-type_fold"/>
</dbReference>
<keyword evidence="10" id="KW-1185">Reference proteome</keyword>
<dbReference type="EMBL" id="KB932201">
    <property type="protein sequence ID" value="KCV72577.1"/>
    <property type="molecule type" value="Genomic_DNA"/>
</dbReference>
<dbReference type="PANTHER" id="PTHR10997">
    <property type="entry name" value="IMPORTIN-7, 8, 11"/>
    <property type="match status" value="1"/>
</dbReference>
<dbReference type="SMART" id="SM00913">
    <property type="entry name" value="IBN_N"/>
    <property type="match status" value="1"/>
</dbReference>
<reference evidence="9" key="1">
    <citation type="submission" date="2013-04" db="EMBL/GenBank/DDBJ databases">
        <title>The Genome Sequence of Fonticula alba ATCC 38817.</title>
        <authorList>
            <consortium name="The Broad Institute Genomics Platform"/>
            <person name="Russ C."/>
            <person name="Cuomo C."/>
            <person name="Burger G."/>
            <person name="Gray M.W."/>
            <person name="Holland P.W.H."/>
            <person name="King N."/>
            <person name="Lang F.B.F."/>
            <person name="Roger A.J."/>
            <person name="Ruiz-Trillo I."/>
            <person name="Brown M."/>
            <person name="Walker B."/>
            <person name="Young S."/>
            <person name="Zeng Q."/>
            <person name="Gargeya S."/>
            <person name="Fitzgerald M."/>
            <person name="Haas B."/>
            <person name="Abouelleil A."/>
            <person name="Allen A.W."/>
            <person name="Alvarado L."/>
            <person name="Arachchi H.M."/>
            <person name="Berlin A.M."/>
            <person name="Chapman S.B."/>
            <person name="Gainer-Dewar J."/>
            <person name="Goldberg J."/>
            <person name="Griggs A."/>
            <person name="Gujja S."/>
            <person name="Hansen M."/>
            <person name="Howarth C."/>
            <person name="Imamovic A."/>
            <person name="Ireland A."/>
            <person name="Larimer J."/>
            <person name="McCowan C."/>
            <person name="Murphy C."/>
            <person name="Pearson M."/>
            <person name="Poon T.W."/>
            <person name="Priest M."/>
            <person name="Roberts A."/>
            <person name="Saif S."/>
            <person name="Shea T."/>
            <person name="Sisk P."/>
            <person name="Sykes S."/>
            <person name="Wortman J."/>
            <person name="Nusbaum C."/>
            <person name="Birren B."/>
        </authorList>
    </citation>
    <scope>NUCLEOTIDE SEQUENCE [LARGE SCALE GENOMIC DNA]</scope>
    <source>
        <strain evidence="9">ATCC 38817</strain>
    </source>
</reference>
<dbReference type="GeneID" id="20524893"/>
<dbReference type="InterPro" id="IPR005043">
    <property type="entry name" value="XPO2_C"/>
</dbReference>
<evidence type="ECO:0000259" key="8">
    <source>
        <dbReference type="PROSITE" id="PS50166"/>
    </source>
</evidence>
<keyword evidence="5" id="KW-0963">Cytoplasm</keyword>
<accession>A0A058ZGG1</accession>
<dbReference type="AlphaFoldDB" id="A0A058ZGG1"/>
<dbReference type="GO" id="GO:0005049">
    <property type="term" value="F:nuclear export signal receptor activity"/>
    <property type="evidence" value="ECO:0007669"/>
    <property type="project" value="TreeGrafter"/>
</dbReference>
<dbReference type="RefSeq" id="XP_009492278.1">
    <property type="nucleotide sequence ID" value="XM_009494003.1"/>
</dbReference>
<dbReference type="SUPFAM" id="SSF48371">
    <property type="entry name" value="ARM repeat"/>
    <property type="match status" value="1"/>
</dbReference>
<dbReference type="InterPro" id="IPR011989">
    <property type="entry name" value="ARM-like"/>
</dbReference>
<dbReference type="GO" id="GO:0005635">
    <property type="term" value="C:nuclear envelope"/>
    <property type="evidence" value="ECO:0007669"/>
    <property type="project" value="TreeGrafter"/>
</dbReference>
<evidence type="ECO:0000256" key="3">
    <source>
        <dbReference type="ARBA" id="ARBA00008669"/>
    </source>
</evidence>
<comment type="similarity">
    <text evidence="3">Belongs to the XPO2/CSE1 family.</text>
</comment>
<evidence type="ECO:0000313" key="9">
    <source>
        <dbReference type="EMBL" id="KCV72577.1"/>
    </source>
</evidence>
<keyword evidence="4" id="KW-0813">Transport</keyword>
<dbReference type="STRING" id="691883.A0A058ZGG1"/>
<gene>
    <name evidence="9" type="ORF">H696_00168</name>
</gene>
<dbReference type="GO" id="GO:0006611">
    <property type="term" value="P:protein export from nucleus"/>
    <property type="evidence" value="ECO:0007669"/>
    <property type="project" value="TreeGrafter"/>
</dbReference>
<sequence>MSSIQRIISALSAMTDVGSVNDAELFFRTAASIPGYAPILLSLAIGDTMDASISSIEPAVSLSAALMLKNFLAIAWTSATNPDRLPFPAGDRIAIRERIVPALFSCSSTPQRNLLLTCLATISNSQYPSKWPELLGLLLSEVDTSNPAKINTVLQALNTVLKRFKSHNRTERLVADLLQASAELKDVLPQFAEVIGSHITTGADDQTLAISFHSLSLLCEIITSLCYLDLPDDIEVNMPRVFAVLRAVLHFHPQGRTYPEDEEDPYANPPAYFRLSLCALIDLFTNSYHEYFEKELPSFFDSIFHLLVGFAESSTYDRFVAAAIRYTCTVVSKPAYATTVCTPPGLTLLASKIILPSLQLRDSDEEVFEDTPMDYVRHELEGHDAATPRSTAGRLINALATRYRESFTQICIGLARDQLTSQPLGPDSWRAMEAALTLVHSVASAGGVTLRDGVVATNEFLSPDDAFAIFETPLTSPDFAHFPFLVARSLYFLVMFRNHLSTEIVLKTMPYLVGLLASPNQVLHTFAAVAVGQYFARHRVTLAHSVALELLEPLFAGMFSIFMRNGTAPLRVSENNYAMLAVVRTLLFYRPVLVAAPRIFVSAYVELLGVLSIICTNPSNPRLSHCLFEAIGALSRPLPTHSPALPGFLASTGQTPAELPARVLELHAGFERALLPVMGEILKAGVAEFIPYSFQIIALMLESNPSVLQAAGAAPGAAPSLNQFYLDILPSLFVPVLWEVSANISAIARLFCAYLRCVPEEFVSRNLLPPLMDILKRMIGTRAFERDACQLAESLLVYLPAPAFTQFAPTVLLILLERIQSNKTPVFVRLFGGVVSRFIVAKPDSFQVIVSAFNTIQPNLFYMVLNSVLLAEEASAGLPIDRKVAAVALAYLIARSPLFFEPTYAERLPHTVQAIFTLGDRPATTTDDYSASQDFESAFLNSTVASGEGTTGSFSALSTVTPTKEDPLPKVQDVQSLLVGELTDACQKNPQYRQLLQGLSTVSPNMVPDAGKIASLAGLVLSRV</sequence>
<keyword evidence="7" id="KW-0539">Nucleus</keyword>
<feature type="domain" description="Importin N-terminal" evidence="8">
    <location>
        <begin position="23"/>
        <end position="105"/>
    </location>
</feature>
<evidence type="ECO:0000256" key="7">
    <source>
        <dbReference type="ARBA" id="ARBA00023242"/>
    </source>
</evidence>
<evidence type="ECO:0000313" key="10">
    <source>
        <dbReference type="Proteomes" id="UP000030693"/>
    </source>
</evidence>
<proteinExistence type="inferred from homology"/>
<dbReference type="Proteomes" id="UP000030693">
    <property type="component" value="Unassembled WGS sequence"/>
</dbReference>
<dbReference type="PROSITE" id="PS50166">
    <property type="entry name" value="IMPORTIN_B_NT"/>
    <property type="match status" value="1"/>
</dbReference>
<dbReference type="GO" id="GO:0005829">
    <property type="term" value="C:cytosol"/>
    <property type="evidence" value="ECO:0007669"/>
    <property type="project" value="TreeGrafter"/>
</dbReference>
<dbReference type="Pfam" id="PF08506">
    <property type="entry name" value="Cse1"/>
    <property type="match status" value="1"/>
</dbReference>